<keyword evidence="3" id="KW-1185">Reference proteome</keyword>
<evidence type="ECO:0000313" key="3">
    <source>
        <dbReference type="Proteomes" id="UP001458880"/>
    </source>
</evidence>
<organism evidence="2 3">
    <name type="scientific">Popillia japonica</name>
    <name type="common">Japanese beetle</name>
    <dbReference type="NCBI Taxonomy" id="7064"/>
    <lineage>
        <taxon>Eukaryota</taxon>
        <taxon>Metazoa</taxon>
        <taxon>Ecdysozoa</taxon>
        <taxon>Arthropoda</taxon>
        <taxon>Hexapoda</taxon>
        <taxon>Insecta</taxon>
        <taxon>Pterygota</taxon>
        <taxon>Neoptera</taxon>
        <taxon>Endopterygota</taxon>
        <taxon>Coleoptera</taxon>
        <taxon>Polyphaga</taxon>
        <taxon>Scarabaeiformia</taxon>
        <taxon>Scarabaeidae</taxon>
        <taxon>Rutelinae</taxon>
        <taxon>Popillia</taxon>
    </lineage>
</organism>
<keyword evidence="1" id="KW-0472">Membrane</keyword>
<evidence type="ECO:0000313" key="2">
    <source>
        <dbReference type="EMBL" id="KAK9702560.1"/>
    </source>
</evidence>
<dbReference type="EMBL" id="JASPKY010000390">
    <property type="protein sequence ID" value="KAK9702560.1"/>
    <property type="molecule type" value="Genomic_DNA"/>
</dbReference>
<keyword evidence="1" id="KW-1133">Transmembrane helix</keyword>
<keyword evidence="1" id="KW-0812">Transmembrane</keyword>
<comment type="caution">
    <text evidence="2">The sequence shown here is derived from an EMBL/GenBank/DDBJ whole genome shotgun (WGS) entry which is preliminary data.</text>
</comment>
<protein>
    <submittedName>
        <fullName evidence="2">Uncharacterized protein</fullName>
    </submittedName>
</protein>
<sequence>MSVGGFSSFTQNNQQIISLTAAATIAALIGAYFYYRKPTVRIPKNWTRVARVKQLCVYPLKSGRRRELDSAECTKVGLSFTENNVELRDR</sequence>
<name>A0AAW1JFM7_POPJA</name>
<dbReference type="Proteomes" id="UP001458880">
    <property type="component" value="Unassembled WGS sequence"/>
</dbReference>
<feature type="transmembrane region" description="Helical" evidence="1">
    <location>
        <begin position="16"/>
        <end position="35"/>
    </location>
</feature>
<dbReference type="AlphaFoldDB" id="A0AAW1JFM7"/>
<gene>
    <name evidence="2" type="ORF">QE152_g29913</name>
</gene>
<evidence type="ECO:0000256" key="1">
    <source>
        <dbReference type="SAM" id="Phobius"/>
    </source>
</evidence>
<accession>A0AAW1JFM7</accession>
<proteinExistence type="predicted"/>
<reference evidence="2 3" key="1">
    <citation type="journal article" date="2024" name="BMC Genomics">
        <title>De novo assembly and annotation of Popillia japonica's genome with initial clues to its potential as an invasive pest.</title>
        <authorList>
            <person name="Cucini C."/>
            <person name="Boschi S."/>
            <person name="Funari R."/>
            <person name="Cardaioli E."/>
            <person name="Iannotti N."/>
            <person name="Marturano G."/>
            <person name="Paoli F."/>
            <person name="Bruttini M."/>
            <person name="Carapelli A."/>
            <person name="Frati F."/>
            <person name="Nardi F."/>
        </authorList>
    </citation>
    <scope>NUCLEOTIDE SEQUENCE [LARGE SCALE GENOMIC DNA]</scope>
    <source>
        <strain evidence="2">DMR45628</strain>
    </source>
</reference>